<proteinExistence type="predicted"/>
<dbReference type="OMA" id="AYRRIQN"/>
<gene>
    <name evidence="1" type="ORF">Pc06g00460</name>
    <name evidence="1" type="ORF">PCH_Pc06g00460</name>
</gene>
<dbReference type="AlphaFoldDB" id="B6GVZ1"/>
<evidence type="ECO:0000313" key="2">
    <source>
        <dbReference type="Proteomes" id="UP000000724"/>
    </source>
</evidence>
<dbReference type="HOGENOM" id="CLU_1305218_0_0_1"/>
<protein>
    <submittedName>
        <fullName evidence="1">Uncharacterized protein</fullName>
    </submittedName>
</protein>
<dbReference type="EMBL" id="AM920421">
    <property type="protein sequence ID" value="CAP79039.1"/>
    <property type="molecule type" value="Genomic_DNA"/>
</dbReference>
<dbReference type="Proteomes" id="UP000000724">
    <property type="component" value="Contig Pc00c06"/>
</dbReference>
<name>B6GVZ1_PENRW</name>
<keyword evidence="2" id="KW-1185">Reference proteome</keyword>
<dbReference type="VEuPathDB" id="FungiDB:PCH_Pc06g00460"/>
<sequence length="211" mass="23433">MTRDESRIQHSQHRVMDICACVLASVALSGPAALASPQTNANLQGREEHSAYRRIQNCRGVEERGLHVLLVTWTISGLHSKLFVLRSSKSGRESGQTTEYEVDSSIRVFREPGSAGREIVLMQPYSRAQISLVANAAIYGVSAIQVSTRSIKTTEGEYPVISRGGEMSAVDPCKLRRQKQGRHVHNLRRLMIAPGTKVPRYSKVMTREGYI</sequence>
<reference evidence="1 2" key="1">
    <citation type="journal article" date="2008" name="Nat. Biotechnol.">
        <title>Genome sequencing and analysis of the filamentous fungus Penicillium chrysogenum.</title>
        <authorList>
            <person name="van den Berg M.A."/>
            <person name="Albang R."/>
            <person name="Albermann K."/>
            <person name="Badger J.H."/>
            <person name="Daran J.-M."/>
            <person name="Driessen A.J.M."/>
            <person name="Garcia-Estrada C."/>
            <person name="Fedorova N.D."/>
            <person name="Harris D.M."/>
            <person name="Heijne W.H.M."/>
            <person name="Joardar V.S."/>
            <person name="Kiel J.A.K.W."/>
            <person name="Kovalchuk A."/>
            <person name="Martin J.F."/>
            <person name="Nierman W.C."/>
            <person name="Nijland J.G."/>
            <person name="Pronk J.T."/>
            <person name="Roubos J.A."/>
            <person name="van der Klei I.J."/>
            <person name="van Peij N.N.M.E."/>
            <person name="Veenhuis M."/>
            <person name="von Doehren H."/>
            <person name="Wagner C."/>
            <person name="Wortman J.R."/>
            <person name="Bovenberg R.A.L."/>
        </authorList>
    </citation>
    <scope>NUCLEOTIDE SEQUENCE [LARGE SCALE GENOMIC DNA]</scope>
    <source>
        <strain evidence="2">ATCC 28089 / DSM 1075 / NRRL 1951 / Wisconsin 54-1255</strain>
    </source>
</reference>
<accession>B6GVZ1</accession>
<evidence type="ECO:0000313" key="1">
    <source>
        <dbReference type="EMBL" id="CAP79039.1"/>
    </source>
</evidence>
<organism evidence="1 2">
    <name type="scientific">Penicillium rubens (strain ATCC 28089 / DSM 1075 / NRRL 1951 / Wisconsin 54-1255)</name>
    <name type="common">Penicillium chrysogenum</name>
    <dbReference type="NCBI Taxonomy" id="500485"/>
    <lineage>
        <taxon>Eukaryota</taxon>
        <taxon>Fungi</taxon>
        <taxon>Dikarya</taxon>
        <taxon>Ascomycota</taxon>
        <taxon>Pezizomycotina</taxon>
        <taxon>Eurotiomycetes</taxon>
        <taxon>Eurotiomycetidae</taxon>
        <taxon>Eurotiales</taxon>
        <taxon>Aspergillaceae</taxon>
        <taxon>Penicillium</taxon>
        <taxon>Penicillium chrysogenum species complex</taxon>
    </lineage>
</organism>